<evidence type="ECO:0000259" key="1">
    <source>
        <dbReference type="Pfam" id="PF04183"/>
    </source>
</evidence>
<sequence length="670" mass="76207">MASSTFDFIKHVAQLIFNLSAHPVEFKSNFLKAQYATASRVTTCFVNENAVSSFVYLYDPRDQNSENPFSFSFSDIFNFNNQSPASQSVVPLLILSPKPDSSSIESLQNNAPVLELDSTSPFFVFQLLKIPILDTQLSPNCFSVGLLDPTELSPSFWYFENSLTRSFHENDLDTFKVTDPIFLTKHICSWLKSSPEMTDQVCHELNSSVIHQEYRYDYPPSVPDLSNSKSIEWENTIVEGHAVHPVSRLLMLGNENIDVNTNFSNTRVVFISIERSKVSIAGDFDSEISPLLKSAKKSKDADPSISDNIYDLVDNEKYIIFPVHIQQLPTVVSLFKNEIEILPFEAKVKGQASLRTVSNEALEKSGKCMKLPIAIKVSSALRTVSAWSTHFGPRLGKIIPNIIEKNRAMCIENHLDCKEDALLIAKESSSVIYKSDDFDIGKHLSCVVRDEADALVDGKNEKVIICAALTETIPKDDQPIVVKLFGLDTLSKRKTFLQEYCDLYFEAFIPYILNFGFTFEAHQQNALLRVSASPPHKITGFIVRDFGGVKIYQPKLWSALQIFDDNFMLPDSFTDAESMEEVYKLAYHTMIQCNLYRLVRALDLHYSGIGWDIVRQSFEKIVPDPKNPLRKYWYQPKVNLKCFMLMKLDDLYRHYIYNSVSNILLFGKQN</sequence>
<dbReference type="InterPro" id="IPR007310">
    <property type="entry name" value="Aerobactin_biosyn_IucA/IucC_N"/>
</dbReference>
<dbReference type="Pfam" id="PF04183">
    <property type="entry name" value="IucA_IucC"/>
    <property type="match status" value="1"/>
</dbReference>
<dbReference type="STRING" id="133381.A0A2T9ZCX6"/>
<feature type="domain" description="Aerobactin siderophore biosynthesis IucA/IucC-like C-terminal" evidence="2">
    <location>
        <begin position="495"/>
        <end position="622"/>
    </location>
</feature>
<name>A0A2T9ZCX6_9FUNG</name>
<dbReference type="EMBL" id="MBFS01000480">
    <property type="protein sequence ID" value="PVV02397.1"/>
    <property type="molecule type" value="Genomic_DNA"/>
</dbReference>
<dbReference type="InterPro" id="IPR037455">
    <property type="entry name" value="LucA/IucC-like"/>
</dbReference>
<accession>A0A2T9ZCX6</accession>
<dbReference type="AlphaFoldDB" id="A0A2T9ZCX6"/>
<dbReference type="Proteomes" id="UP000245609">
    <property type="component" value="Unassembled WGS sequence"/>
</dbReference>
<dbReference type="Gene3D" id="1.10.510.40">
    <property type="match status" value="1"/>
</dbReference>
<dbReference type="Pfam" id="PF06276">
    <property type="entry name" value="FhuF"/>
    <property type="match status" value="1"/>
</dbReference>
<dbReference type="GO" id="GO:0019290">
    <property type="term" value="P:siderophore biosynthetic process"/>
    <property type="evidence" value="ECO:0007669"/>
    <property type="project" value="InterPro"/>
</dbReference>
<dbReference type="PANTHER" id="PTHR34384">
    <property type="entry name" value="L-2,3-DIAMINOPROPANOATE--CITRATE LIGASE"/>
    <property type="match status" value="1"/>
</dbReference>
<comment type="caution">
    <text evidence="3">The sequence shown here is derived from an EMBL/GenBank/DDBJ whole genome shotgun (WGS) entry which is preliminary data.</text>
</comment>
<proteinExistence type="predicted"/>
<dbReference type="PANTHER" id="PTHR34384:SF5">
    <property type="entry name" value="L-2,3-DIAMINOPROPANOATE--CITRATE LIGASE"/>
    <property type="match status" value="1"/>
</dbReference>
<gene>
    <name evidence="3" type="ORF">BB560_003150</name>
</gene>
<evidence type="ECO:0008006" key="5">
    <source>
        <dbReference type="Google" id="ProtNLM"/>
    </source>
</evidence>
<organism evidence="3 4">
    <name type="scientific">Smittium megazygosporum</name>
    <dbReference type="NCBI Taxonomy" id="133381"/>
    <lineage>
        <taxon>Eukaryota</taxon>
        <taxon>Fungi</taxon>
        <taxon>Fungi incertae sedis</taxon>
        <taxon>Zoopagomycota</taxon>
        <taxon>Kickxellomycotina</taxon>
        <taxon>Harpellomycetes</taxon>
        <taxon>Harpellales</taxon>
        <taxon>Legeriomycetaceae</taxon>
        <taxon>Smittium</taxon>
    </lineage>
</organism>
<protein>
    <recommendedName>
        <fullName evidence="5">Aerobactin siderophore biosynthesis IucA/IucC N-terminal domain-containing protein</fullName>
    </recommendedName>
</protein>
<feature type="domain" description="Aerobactin siderophore biosynthesis IucA/IucC N-terminal" evidence="1">
    <location>
        <begin position="231"/>
        <end position="470"/>
    </location>
</feature>
<evidence type="ECO:0000259" key="2">
    <source>
        <dbReference type="Pfam" id="PF06276"/>
    </source>
</evidence>
<evidence type="ECO:0000313" key="4">
    <source>
        <dbReference type="Proteomes" id="UP000245609"/>
    </source>
</evidence>
<evidence type="ECO:0000313" key="3">
    <source>
        <dbReference type="EMBL" id="PVV02397.1"/>
    </source>
</evidence>
<reference evidence="3 4" key="1">
    <citation type="journal article" date="2018" name="MBio">
        <title>Comparative Genomics Reveals the Core Gene Toolbox for the Fungus-Insect Symbiosis.</title>
        <authorList>
            <person name="Wang Y."/>
            <person name="Stata M."/>
            <person name="Wang W."/>
            <person name="Stajich J.E."/>
            <person name="White M.M."/>
            <person name="Moncalvo J.M."/>
        </authorList>
    </citation>
    <scope>NUCLEOTIDE SEQUENCE [LARGE SCALE GENOMIC DNA]</scope>
    <source>
        <strain evidence="3 4">SC-DP-2</strain>
    </source>
</reference>
<dbReference type="InterPro" id="IPR022770">
    <property type="entry name" value="IucA/IucC-like_C"/>
</dbReference>
<keyword evidence="4" id="KW-1185">Reference proteome</keyword>
<dbReference type="GO" id="GO:0016881">
    <property type="term" value="F:acid-amino acid ligase activity"/>
    <property type="evidence" value="ECO:0007669"/>
    <property type="project" value="UniProtKB-ARBA"/>
</dbReference>
<dbReference type="OrthoDB" id="2117718at2759"/>